<dbReference type="PROSITE" id="PS51722">
    <property type="entry name" value="G_TR_2"/>
    <property type="match status" value="1"/>
</dbReference>
<dbReference type="NCBIfam" id="TIGR00455">
    <property type="entry name" value="apsK"/>
    <property type="match status" value="1"/>
</dbReference>
<dbReference type="Pfam" id="PF03144">
    <property type="entry name" value="GTP_EFTU_D2"/>
    <property type="match status" value="1"/>
</dbReference>
<evidence type="ECO:0000256" key="1">
    <source>
        <dbReference type="ARBA" id="ARBA00001823"/>
    </source>
</evidence>
<keyword evidence="14" id="KW-0597">Phosphoprotein</keyword>
<dbReference type="Gene3D" id="2.40.30.10">
    <property type="entry name" value="Translation factors"/>
    <property type="match status" value="2"/>
</dbReference>
<comment type="function">
    <text evidence="2">APS kinase catalyzes the synthesis of activated sulfate.</text>
</comment>
<dbReference type="InterPro" id="IPR031157">
    <property type="entry name" value="G_TR_CS"/>
</dbReference>
<keyword evidence="8 14" id="KW-0547">Nucleotide-binding</keyword>
<evidence type="ECO:0000256" key="13">
    <source>
        <dbReference type="ARBA" id="ARBA00049370"/>
    </source>
</evidence>
<dbReference type="GO" id="GO:0003924">
    <property type="term" value="F:GTPase activity"/>
    <property type="evidence" value="ECO:0007669"/>
    <property type="project" value="InterPro"/>
</dbReference>
<dbReference type="PROSITE" id="PS00301">
    <property type="entry name" value="G_TR_1"/>
    <property type="match status" value="1"/>
</dbReference>
<keyword evidence="9 14" id="KW-0067">ATP-binding</keyword>
<evidence type="ECO:0000313" key="17">
    <source>
        <dbReference type="Proteomes" id="UP000182373"/>
    </source>
</evidence>
<evidence type="ECO:0000256" key="3">
    <source>
        <dbReference type="ARBA" id="ARBA00005438"/>
    </source>
</evidence>
<dbReference type="InterPro" id="IPR027417">
    <property type="entry name" value="P-loop_NTPase"/>
</dbReference>
<keyword evidence="14" id="KW-0418">Kinase</keyword>
<evidence type="ECO:0000256" key="11">
    <source>
        <dbReference type="ARBA" id="ARBA00023268"/>
    </source>
</evidence>
<comment type="similarity">
    <text evidence="3">In the C-terminal section; belongs to the APS kinase family.</text>
</comment>
<evidence type="ECO:0000256" key="8">
    <source>
        <dbReference type="ARBA" id="ARBA00022741"/>
    </source>
</evidence>
<dbReference type="PANTHER" id="PTHR23115">
    <property type="entry name" value="TRANSLATION FACTOR"/>
    <property type="match status" value="1"/>
</dbReference>
<dbReference type="Proteomes" id="UP000182373">
    <property type="component" value="Chromosome"/>
</dbReference>
<comment type="similarity">
    <text evidence="14">Belongs to the APS kinase family.</text>
</comment>
<feature type="domain" description="Tr-type G" evidence="15">
    <location>
        <begin position="15"/>
        <end position="233"/>
    </location>
</feature>
<dbReference type="SUPFAM" id="SSF52540">
    <property type="entry name" value="P-loop containing nucleoside triphosphate hydrolases"/>
    <property type="match status" value="2"/>
</dbReference>
<gene>
    <name evidence="14" type="primary">cysC</name>
    <name evidence="16" type="ORF">GbCGDNIH9_2160</name>
</gene>
<evidence type="ECO:0000256" key="7">
    <source>
        <dbReference type="ARBA" id="ARBA00022695"/>
    </source>
</evidence>
<dbReference type="FunFam" id="3.40.50.300:FF:000119">
    <property type="entry name" value="Sulfate adenylyltransferase subunit 1"/>
    <property type="match status" value="1"/>
</dbReference>
<evidence type="ECO:0000256" key="2">
    <source>
        <dbReference type="ARBA" id="ARBA00002357"/>
    </source>
</evidence>
<comment type="function">
    <text evidence="14">Catalyzes the synthesis of activated sulfate.</text>
</comment>
<comment type="subunit">
    <text evidence="5">Sulfate-activating enzymes, NodP and NodQ, may be physically associated.</text>
</comment>
<dbReference type="InterPro" id="IPR002891">
    <property type="entry name" value="APS"/>
</dbReference>
<evidence type="ECO:0000256" key="14">
    <source>
        <dbReference type="HAMAP-Rule" id="MF_00065"/>
    </source>
</evidence>
<dbReference type="AlphaFoldDB" id="A0AAC9KDK8"/>
<organism evidence="16 17">
    <name type="scientific">Granulibacter bethesdensis</name>
    <dbReference type="NCBI Taxonomy" id="364410"/>
    <lineage>
        <taxon>Bacteria</taxon>
        <taxon>Pseudomonadati</taxon>
        <taxon>Pseudomonadota</taxon>
        <taxon>Alphaproteobacteria</taxon>
        <taxon>Acetobacterales</taxon>
        <taxon>Acetobacteraceae</taxon>
        <taxon>Granulibacter</taxon>
    </lineage>
</organism>
<dbReference type="EMBL" id="CP018191">
    <property type="protein sequence ID" value="APH55483.1"/>
    <property type="molecule type" value="Genomic_DNA"/>
</dbReference>
<dbReference type="InterPro" id="IPR059117">
    <property type="entry name" value="APS_kinase_dom"/>
</dbReference>
<evidence type="ECO:0000256" key="12">
    <source>
        <dbReference type="ARBA" id="ARBA00024872"/>
    </source>
</evidence>
<protein>
    <recommendedName>
        <fullName evidence="14">Adenylyl-sulfate kinase</fullName>
        <ecNumber evidence="14">2.7.1.25</ecNumber>
    </recommendedName>
    <alternativeName>
        <fullName evidence="14">APS kinase</fullName>
    </alternativeName>
    <alternativeName>
        <fullName evidence="14">ATP adenosine-5'-phosphosulfate 3'-phosphotransferase</fullName>
    </alternativeName>
    <alternativeName>
        <fullName evidence="14">Adenosine-5'-phosphosulfate kinase</fullName>
    </alternativeName>
</protein>
<keyword evidence="11" id="KW-0511">Multifunctional enzyme</keyword>
<keyword evidence="6 14" id="KW-0808">Transferase</keyword>
<keyword evidence="7 16" id="KW-0548">Nucleotidyltransferase</keyword>
<dbReference type="InterPro" id="IPR044139">
    <property type="entry name" value="CysN_NoDQ_III"/>
</dbReference>
<dbReference type="EC" id="2.7.1.25" evidence="14"/>
<name>A0AAC9KDK8_9PROT</name>
<dbReference type="SUPFAM" id="SSF50465">
    <property type="entry name" value="EF-Tu/eEF-1alpha/eIF2-gamma C-terminal domain"/>
    <property type="match status" value="1"/>
</dbReference>
<dbReference type="RefSeq" id="WP_081368988.1">
    <property type="nucleotide sequence ID" value="NZ_CP018191.1"/>
</dbReference>
<reference evidence="17" key="1">
    <citation type="submission" date="2016-11" db="EMBL/GenBank/DDBJ databases">
        <title>Comparative genomic and phenotypic analysis of Granulibacter bethesdensis clinical isolates from patients with chronic granulomatous disease.</title>
        <authorList>
            <person name="Zarember K.A."/>
            <person name="Porcella S.F."/>
            <person name="Chu J."/>
            <person name="Ding L."/>
            <person name="Dahlstrom E."/>
            <person name="Barbian K."/>
            <person name="Martens C."/>
            <person name="Sykora L."/>
            <person name="Kramer S."/>
            <person name="Pettinato A.M."/>
            <person name="Hong H."/>
            <person name="Wald G."/>
            <person name="Berg L.J."/>
            <person name="Rogge L.S."/>
            <person name="Greenberg D.E."/>
            <person name="Falcone E.L."/>
            <person name="Neves J.F."/>
            <person name="Simoes M.J."/>
            <person name="Casal M."/>
            <person name="Rodriguez-Lopez F.C."/>
            <person name="Zelazny A."/>
            <person name="Gallin J.I."/>
            <person name="Holland S.M."/>
        </authorList>
    </citation>
    <scope>NUCLEOTIDE SEQUENCE [LARGE SCALE GENOMIC DNA]</scope>
    <source>
        <strain evidence="17">NIH9.1</strain>
    </source>
</reference>
<dbReference type="GO" id="GO:0004781">
    <property type="term" value="F:sulfate adenylyltransferase (ATP) activity"/>
    <property type="evidence" value="ECO:0007669"/>
    <property type="project" value="UniProtKB-EC"/>
</dbReference>
<dbReference type="InterPro" id="IPR000795">
    <property type="entry name" value="T_Tr_GTP-bd_dom"/>
</dbReference>
<evidence type="ECO:0000256" key="4">
    <source>
        <dbReference type="ARBA" id="ARBA00007237"/>
    </source>
</evidence>
<dbReference type="GO" id="GO:0005525">
    <property type="term" value="F:GTP binding"/>
    <property type="evidence" value="ECO:0007669"/>
    <property type="project" value="UniProtKB-KW"/>
</dbReference>
<dbReference type="GO" id="GO:0000103">
    <property type="term" value="P:sulfate assimilation"/>
    <property type="evidence" value="ECO:0007669"/>
    <property type="project" value="UniProtKB-UniRule"/>
</dbReference>
<comment type="catalytic activity">
    <reaction evidence="1 14">
        <text>adenosine 5'-phosphosulfate + ATP = 3'-phosphoadenylyl sulfate + ADP + H(+)</text>
        <dbReference type="Rhea" id="RHEA:24152"/>
        <dbReference type="ChEBI" id="CHEBI:15378"/>
        <dbReference type="ChEBI" id="CHEBI:30616"/>
        <dbReference type="ChEBI" id="CHEBI:58243"/>
        <dbReference type="ChEBI" id="CHEBI:58339"/>
        <dbReference type="ChEBI" id="CHEBI:456216"/>
        <dbReference type="EC" id="2.7.1.25"/>
    </reaction>
</comment>
<dbReference type="InterPro" id="IPR054696">
    <property type="entry name" value="GTP-eEF1A_C"/>
</dbReference>
<dbReference type="InterPro" id="IPR011779">
    <property type="entry name" value="SO4_adenylTrfase_lsu"/>
</dbReference>
<dbReference type="GO" id="GO:0005524">
    <property type="term" value="F:ATP binding"/>
    <property type="evidence" value="ECO:0007669"/>
    <property type="project" value="UniProtKB-UniRule"/>
</dbReference>
<dbReference type="CDD" id="cd02027">
    <property type="entry name" value="APSK"/>
    <property type="match status" value="1"/>
</dbReference>
<accession>A0AAC9KDK8</accession>
<dbReference type="PRINTS" id="PR00315">
    <property type="entry name" value="ELONGATNFCT"/>
</dbReference>
<evidence type="ECO:0000256" key="10">
    <source>
        <dbReference type="ARBA" id="ARBA00023134"/>
    </source>
</evidence>
<sequence length="625" mass="67859">MSQPPTSPASSARSSGLLRFLTCGSVDDGKSTLIGRLLHDTRSVPPDQIETMVRDSIRRGRAADDPDYSLLLDGLLAEREQGITIDVAYRFFSTPRRHFIVADTPGHEQYTRNMATGASTAQVAVMLCDARRGLRVQTRRHATIASLLGIRHVVLAVNKIDLVGYDQERFRELENEFRTFADRLNFRNVVAIPLSARAGDNITGPSENTPWYTGPALIEYLETVEIEPEETSHPFRMPVQIVLRPQGGGRCFGGTIASGVLRPGDQITNVTGAASSRVARIATMSGDLTEARTGDAVAVFLEDEIDASRGDVLSASDSIPPSADRLEADLVWMQEAPLLPGAAFLVKIGTLTLGGRVAAIRAKIDVDTLEEEPGERLLQNEVAKIELVLDRPVPFESYDLTRHLGGFILIDRITNATAGAGMVRAAAATEGAVWHRHTVDTAARSSLKAHSPAVLWFTGLSGAGKSTVANLVEQKLLTQGCHTYLLDGDNLRHGLNKDLSFSQSDRRENIRRISEVARLFHDSGLIVLVSAISPYAADRAAARALVPEGGFIEVFVDAPIDECARRDPKGLYARAKAGEITGFTGIDAPYETPENPEVHLEAFGKDPELLAEQVISHLRDSGLLR</sequence>
<comment type="pathway">
    <text evidence="14">Sulfur metabolism; hydrogen sulfide biosynthesis; sulfite from sulfate: step 2/3.</text>
</comment>
<evidence type="ECO:0000256" key="6">
    <source>
        <dbReference type="ARBA" id="ARBA00022679"/>
    </source>
</evidence>
<evidence type="ECO:0000256" key="5">
    <source>
        <dbReference type="ARBA" id="ARBA00011760"/>
    </source>
</evidence>
<dbReference type="Gene3D" id="3.40.50.300">
    <property type="entry name" value="P-loop containing nucleotide triphosphate hydrolases"/>
    <property type="match status" value="2"/>
</dbReference>
<dbReference type="InterPro" id="IPR004161">
    <property type="entry name" value="EFTu-like_2"/>
</dbReference>
<evidence type="ECO:0000256" key="9">
    <source>
        <dbReference type="ARBA" id="ARBA00022840"/>
    </source>
</evidence>
<comment type="similarity">
    <text evidence="4">In the N-terminal section; belongs to the TRAFAC class translation factor GTPase superfamily. Classic translation factor GTPase family. CysN/NodQ subfamily.</text>
</comment>
<evidence type="ECO:0000313" key="16">
    <source>
        <dbReference type="EMBL" id="APH55483.1"/>
    </source>
</evidence>
<dbReference type="InterPro" id="IPR009000">
    <property type="entry name" value="Transl_B-barrel_sf"/>
</dbReference>
<comment type="function">
    <text evidence="12">Proposed to provide activated sulfate for transfer to Nod factor. ATP sulfurylase may be the GTPase, regulating ATP sulfurylase activity.</text>
</comment>
<dbReference type="CDD" id="cd04166">
    <property type="entry name" value="CysN_ATPS"/>
    <property type="match status" value="1"/>
</dbReference>
<dbReference type="Pfam" id="PF01583">
    <property type="entry name" value="APS_kinase"/>
    <property type="match status" value="1"/>
</dbReference>
<feature type="binding site" evidence="14">
    <location>
        <begin position="459"/>
        <end position="466"/>
    </location>
    <ligand>
        <name>ATP</name>
        <dbReference type="ChEBI" id="CHEBI:30616"/>
    </ligand>
</feature>
<dbReference type="CDD" id="cd04095">
    <property type="entry name" value="CysN_NoDQ_III"/>
    <property type="match status" value="1"/>
</dbReference>
<dbReference type="Pfam" id="PF22594">
    <property type="entry name" value="GTP-eEF1A_C"/>
    <property type="match status" value="1"/>
</dbReference>
<dbReference type="GO" id="GO:0070814">
    <property type="term" value="P:hydrogen sulfide biosynthetic process"/>
    <property type="evidence" value="ECO:0007669"/>
    <property type="project" value="UniProtKB-UniRule"/>
</dbReference>
<dbReference type="Pfam" id="PF00009">
    <property type="entry name" value="GTP_EFTU"/>
    <property type="match status" value="1"/>
</dbReference>
<feature type="active site" description="Phosphoserine intermediate" evidence="14">
    <location>
        <position position="533"/>
    </location>
</feature>
<dbReference type="NCBIfam" id="TIGR02034">
    <property type="entry name" value="CysN"/>
    <property type="match status" value="1"/>
</dbReference>
<dbReference type="HAMAP" id="MF_00065">
    <property type="entry name" value="Adenylyl_sulf_kinase"/>
    <property type="match status" value="1"/>
</dbReference>
<dbReference type="NCBIfam" id="NF004035">
    <property type="entry name" value="PRK05506.1"/>
    <property type="match status" value="1"/>
</dbReference>
<dbReference type="GO" id="GO:0004020">
    <property type="term" value="F:adenylylsulfate kinase activity"/>
    <property type="evidence" value="ECO:0007669"/>
    <property type="project" value="UniProtKB-UniRule"/>
</dbReference>
<keyword evidence="10" id="KW-0342">GTP-binding</keyword>
<dbReference type="InterPro" id="IPR041757">
    <property type="entry name" value="CysN_GTP-bd"/>
</dbReference>
<dbReference type="InterPro" id="IPR050100">
    <property type="entry name" value="TRAFAC_GTPase_members"/>
</dbReference>
<dbReference type="SUPFAM" id="SSF50447">
    <property type="entry name" value="Translation proteins"/>
    <property type="match status" value="1"/>
</dbReference>
<evidence type="ECO:0000259" key="15">
    <source>
        <dbReference type="PROSITE" id="PS51722"/>
    </source>
</evidence>
<comment type="catalytic activity">
    <reaction evidence="13">
        <text>sulfate + ATP + H(+) = adenosine 5'-phosphosulfate + diphosphate</text>
        <dbReference type="Rhea" id="RHEA:18133"/>
        <dbReference type="ChEBI" id="CHEBI:15378"/>
        <dbReference type="ChEBI" id="CHEBI:16189"/>
        <dbReference type="ChEBI" id="CHEBI:30616"/>
        <dbReference type="ChEBI" id="CHEBI:33019"/>
        <dbReference type="ChEBI" id="CHEBI:58243"/>
        <dbReference type="EC" id="2.7.7.4"/>
    </reaction>
</comment>
<dbReference type="NCBIfam" id="NF003013">
    <property type="entry name" value="PRK03846.1"/>
    <property type="match status" value="1"/>
</dbReference>
<dbReference type="InterPro" id="IPR009001">
    <property type="entry name" value="Transl_elong_EF1A/Init_IF2_C"/>
</dbReference>
<proteinExistence type="inferred from homology"/>